<evidence type="ECO:0000256" key="1">
    <source>
        <dbReference type="ARBA" id="ARBA00004141"/>
    </source>
</evidence>
<dbReference type="SUPFAM" id="SSF103473">
    <property type="entry name" value="MFS general substrate transporter"/>
    <property type="match status" value="1"/>
</dbReference>
<evidence type="ECO:0000313" key="10">
    <source>
        <dbReference type="Proteomes" id="UP000254573"/>
    </source>
</evidence>
<feature type="transmembrane region" description="Helical" evidence="7">
    <location>
        <begin position="28"/>
        <end position="51"/>
    </location>
</feature>
<dbReference type="RefSeq" id="WP_038617546.1">
    <property type="nucleotide sequence ID" value="NZ_CP009553.3"/>
</dbReference>
<dbReference type="PANTHER" id="PTHR23511">
    <property type="entry name" value="SYNAPTIC VESICLE GLYCOPROTEIN 2"/>
    <property type="match status" value="1"/>
</dbReference>
<proteinExistence type="inferred from homology"/>
<dbReference type="KEGG" id="ppnm:LV28_02255"/>
<feature type="transmembrane region" description="Helical" evidence="7">
    <location>
        <begin position="358"/>
        <end position="382"/>
    </location>
</feature>
<keyword evidence="6 7" id="KW-0472">Membrane</keyword>
<keyword evidence="5 7" id="KW-1133">Transmembrane helix</keyword>
<dbReference type="InterPro" id="IPR005828">
    <property type="entry name" value="MFS_sugar_transport-like"/>
</dbReference>
<dbReference type="OrthoDB" id="3252866at2"/>
<feature type="transmembrane region" description="Helical" evidence="7">
    <location>
        <begin position="331"/>
        <end position="352"/>
    </location>
</feature>
<dbReference type="PROSITE" id="PS00217">
    <property type="entry name" value="SUGAR_TRANSPORT_2"/>
    <property type="match status" value="1"/>
</dbReference>
<dbReference type="InterPro" id="IPR020846">
    <property type="entry name" value="MFS_dom"/>
</dbReference>
<evidence type="ECO:0000256" key="2">
    <source>
        <dbReference type="ARBA" id="ARBA00010992"/>
    </source>
</evidence>
<feature type="transmembrane region" description="Helical" evidence="7">
    <location>
        <begin position="302"/>
        <end position="324"/>
    </location>
</feature>
<dbReference type="Gene3D" id="1.20.1250.20">
    <property type="entry name" value="MFS general substrate transporter like domains"/>
    <property type="match status" value="1"/>
</dbReference>
<gene>
    <name evidence="9" type="primary">naiP_1</name>
    <name evidence="9" type="ORF">NCTC13160_00449</name>
</gene>
<protein>
    <submittedName>
        <fullName evidence="9">Niacin/nicotinamide transporter NaiP</fullName>
    </submittedName>
</protein>
<evidence type="ECO:0000256" key="6">
    <source>
        <dbReference type="ARBA" id="ARBA00023136"/>
    </source>
</evidence>
<dbReference type="PANTHER" id="PTHR23511:SF34">
    <property type="entry name" value="SYNAPTIC VESICLE GLYCOPROTEIN 2"/>
    <property type="match status" value="1"/>
</dbReference>
<dbReference type="AlphaFoldDB" id="A0A378YDU2"/>
<dbReference type="Proteomes" id="UP000254573">
    <property type="component" value="Unassembled WGS sequence"/>
</dbReference>
<feature type="transmembrane region" description="Helical" evidence="7">
    <location>
        <begin position="153"/>
        <end position="175"/>
    </location>
</feature>
<evidence type="ECO:0000313" key="9">
    <source>
        <dbReference type="EMBL" id="SUA74700.1"/>
    </source>
</evidence>
<feature type="domain" description="Major facilitator superfamily (MFS) profile" evidence="8">
    <location>
        <begin position="29"/>
        <end position="448"/>
    </location>
</feature>
<feature type="transmembrane region" description="Helical" evidence="7">
    <location>
        <begin position="423"/>
        <end position="443"/>
    </location>
</feature>
<dbReference type="Pfam" id="PF00083">
    <property type="entry name" value="Sugar_tr"/>
    <property type="match status" value="1"/>
</dbReference>
<accession>A0A378YDU2</accession>
<comment type="subcellular location">
    <subcellularLocation>
        <location evidence="1">Membrane</location>
        <topology evidence="1">Multi-pass membrane protein</topology>
    </subcellularLocation>
</comment>
<dbReference type="PROSITE" id="PS50850">
    <property type="entry name" value="MFS"/>
    <property type="match status" value="1"/>
</dbReference>
<feature type="transmembrane region" description="Helical" evidence="7">
    <location>
        <begin position="95"/>
        <end position="115"/>
    </location>
</feature>
<organism evidence="9 10">
    <name type="scientific">Pandoraea pnomenusa</name>
    <dbReference type="NCBI Taxonomy" id="93220"/>
    <lineage>
        <taxon>Bacteria</taxon>
        <taxon>Pseudomonadati</taxon>
        <taxon>Pseudomonadota</taxon>
        <taxon>Betaproteobacteria</taxon>
        <taxon>Burkholderiales</taxon>
        <taxon>Burkholderiaceae</taxon>
        <taxon>Pandoraea</taxon>
    </lineage>
</organism>
<evidence type="ECO:0000259" key="8">
    <source>
        <dbReference type="PROSITE" id="PS50850"/>
    </source>
</evidence>
<evidence type="ECO:0000256" key="7">
    <source>
        <dbReference type="SAM" id="Phobius"/>
    </source>
</evidence>
<dbReference type="CDD" id="cd17316">
    <property type="entry name" value="MFS_SV2_like"/>
    <property type="match status" value="1"/>
</dbReference>
<sequence>MKMNSIEVGRITAAQRLERLPVCGYHRWLFLVIALAFFFDNIDLATMTFVLGSIKTEFGLSNVHAGMIGSASFVGMAIGAVCSGMAADRFGRKPVFQISMVVWGAGSLLCASASGPVELGVFRLLLGVGMGMELPLAQTLLSEFIPTARRGKYLALMDGNWPLAFITAGLLSYAVLAHHNWRVLFALEAIPALFLFVIRRYVPESPRWLESQGRHAQADAVVGAVETSVMRRLKLDVLPPISPASPDAQTQARGMRVIWSPSYRRRTVVVGTLWFFALLGFYGLNTWLGALQQAAGAVVTQSVLFTVYISLGGIPGFLAAAWAVERLGRKATCVGTLVGGACATYAFGQVLVTGAAPWSVYAAGASMQFFAFGMWAVLYAYTPELFPSRARATGCGYASFCGRIGALLGPTLVGALVTWSTSGMVFAFGAACFGVAAVCVWCFGVETRGVQLEAVSQ</sequence>
<dbReference type="InterPro" id="IPR036259">
    <property type="entry name" value="MFS_trans_sf"/>
</dbReference>
<dbReference type="PROSITE" id="PS00216">
    <property type="entry name" value="SUGAR_TRANSPORT_1"/>
    <property type="match status" value="2"/>
</dbReference>
<evidence type="ECO:0000256" key="5">
    <source>
        <dbReference type="ARBA" id="ARBA00022989"/>
    </source>
</evidence>
<dbReference type="EMBL" id="UGSG01000001">
    <property type="protein sequence ID" value="SUA74700.1"/>
    <property type="molecule type" value="Genomic_DNA"/>
</dbReference>
<feature type="transmembrane region" description="Helical" evidence="7">
    <location>
        <begin position="394"/>
        <end position="417"/>
    </location>
</feature>
<comment type="similarity">
    <text evidence="2">Belongs to the major facilitator superfamily. Sugar transporter (TC 2.A.1.1) family.</text>
</comment>
<dbReference type="InterPro" id="IPR005829">
    <property type="entry name" value="Sugar_transporter_CS"/>
</dbReference>
<dbReference type="GO" id="GO:0022857">
    <property type="term" value="F:transmembrane transporter activity"/>
    <property type="evidence" value="ECO:0007669"/>
    <property type="project" value="InterPro"/>
</dbReference>
<feature type="transmembrane region" description="Helical" evidence="7">
    <location>
        <begin position="268"/>
        <end position="290"/>
    </location>
</feature>
<name>A0A378YDU2_9BURK</name>
<keyword evidence="3" id="KW-0813">Transport</keyword>
<dbReference type="GO" id="GO:0016020">
    <property type="term" value="C:membrane"/>
    <property type="evidence" value="ECO:0007669"/>
    <property type="project" value="UniProtKB-SubCell"/>
</dbReference>
<reference evidence="9 10" key="1">
    <citation type="submission" date="2018-06" db="EMBL/GenBank/DDBJ databases">
        <authorList>
            <consortium name="Pathogen Informatics"/>
            <person name="Doyle S."/>
        </authorList>
    </citation>
    <scope>NUCLEOTIDE SEQUENCE [LARGE SCALE GENOMIC DNA]</scope>
    <source>
        <strain evidence="9 10">NCTC13160</strain>
    </source>
</reference>
<feature type="transmembrane region" description="Helical" evidence="7">
    <location>
        <begin position="63"/>
        <end position="83"/>
    </location>
</feature>
<keyword evidence="4 7" id="KW-0812">Transmembrane</keyword>
<evidence type="ECO:0000256" key="4">
    <source>
        <dbReference type="ARBA" id="ARBA00022692"/>
    </source>
</evidence>
<evidence type="ECO:0000256" key="3">
    <source>
        <dbReference type="ARBA" id="ARBA00022448"/>
    </source>
</evidence>